<evidence type="ECO:0008006" key="3">
    <source>
        <dbReference type="Google" id="ProtNLM"/>
    </source>
</evidence>
<evidence type="ECO:0000313" key="2">
    <source>
        <dbReference type="Proteomes" id="UP001501581"/>
    </source>
</evidence>
<comment type="caution">
    <text evidence="1">The sequence shown here is derived from an EMBL/GenBank/DDBJ whole genome shotgun (WGS) entry which is preliminary data.</text>
</comment>
<accession>A0ABP4ENV4</accession>
<dbReference type="RefSeq" id="WP_343996408.1">
    <property type="nucleotide sequence ID" value="NZ_BAAALG010000013.1"/>
</dbReference>
<dbReference type="Proteomes" id="UP001501581">
    <property type="component" value="Unassembled WGS sequence"/>
</dbReference>
<evidence type="ECO:0000313" key="1">
    <source>
        <dbReference type="EMBL" id="GAA1112343.1"/>
    </source>
</evidence>
<gene>
    <name evidence="1" type="ORF">GCM10009668_37470</name>
</gene>
<reference evidence="2" key="1">
    <citation type="journal article" date="2019" name="Int. J. Syst. Evol. Microbiol.">
        <title>The Global Catalogue of Microorganisms (GCM) 10K type strain sequencing project: providing services to taxonomists for standard genome sequencing and annotation.</title>
        <authorList>
            <consortium name="The Broad Institute Genomics Platform"/>
            <consortium name="The Broad Institute Genome Sequencing Center for Infectious Disease"/>
            <person name="Wu L."/>
            <person name="Ma J."/>
        </authorList>
    </citation>
    <scope>NUCLEOTIDE SEQUENCE [LARGE SCALE GENOMIC DNA]</scope>
    <source>
        <strain evidence="2">JCM 13008</strain>
    </source>
</reference>
<dbReference type="EMBL" id="BAAALG010000013">
    <property type="protein sequence ID" value="GAA1112343.1"/>
    <property type="molecule type" value="Genomic_DNA"/>
</dbReference>
<keyword evidence="2" id="KW-1185">Reference proteome</keyword>
<name>A0ABP4ENV4_9ACTN</name>
<sequence>MTLTPLAAQLLDAQVAWLLARFSGEEAEAVADDVLDDLMALGEQVRLAELISADDAKAGLRLILEQVPPSTAASTFVAVVAEVVKAGPSESFTLSDLIQREHVEALATEAFGLADVAESFLDQIAESPLVATVASRFLGRVVADVLATNRAVAEKVPGLGSLVSLGSSMAGKVASAADKQFEALLGDTAGRGATFAMRRLNKVVVETLKDPAAQQAALEIFDLYADRPIGRFTAGASAEDLHRVAGLVQDAVIAGAASAPVGSLVDSLVDGFYAVYAETPLTTVVEDLGIGPDDVRGHLHRALPPLLKAAVGSGEVERILRLRLEPFYASPEVASLTR</sequence>
<proteinExistence type="predicted"/>
<protein>
    <recommendedName>
        <fullName evidence="3">DUF2336 domain-containing protein</fullName>
    </recommendedName>
</protein>
<organism evidence="1 2">
    <name type="scientific">Nocardioides dubius</name>
    <dbReference type="NCBI Taxonomy" id="317019"/>
    <lineage>
        <taxon>Bacteria</taxon>
        <taxon>Bacillati</taxon>
        <taxon>Actinomycetota</taxon>
        <taxon>Actinomycetes</taxon>
        <taxon>Propionibacteriales</taxon>
        <taxon>Nocardioidaceae</taxon>
        <taxon>Nocardioides</taxon>
    </lineage>
</organism>